<accession>A0A9J6GD75</accession>
<dbReference type="AlphaFoldDB" id="A0A9J6GD75"/>
<keyword evidence="2" id="KW-1185">Reference proteome</keyword>
<dbReference type="EMBL" id="JABSTR010000006">
    <property type="protein sequence ID" value="KAH9372340.1"/>
    <property type="molecule type" value="Genomic_DNA"/>
</dbReference>
<proteinExistence type="predicted"/>
<sequence>MLQLHLTNITIYHVFGEEVVDKKRAQCIFILSVQGNPNQRRQLFRAILHKASSQEGGSKVLDCSDFNGMDQFWDYVKSNAKGRSL</sequence>
<dbReference type="Proteomes" id="UP000821853">
    <property type="component" value="Chromosome 4"/>
</dbReference>
<evidence type="ECO:0000313" key="1">
    <source>
        <dbReference type="EMBL" id="KAH9372340.1"/>
    </source>
</evidence>
<comment type="caution">
    <text evidence="1">The sequence shown here is derived from an EMBL/GenBank/DDBJ whole genome shotgun (WGS) entry which is preliminary data.</text>
</comment>
<protein>
    <submittedName>
        <fullName evidence="1">Uncharacterized protein</fullName>
    </submittedName>
</protein>
<dbReference type="VEuPathDB" id="VectorBase:HLOH_060134"/>
<organism evidence="1 2">
    <name type="scientific">Haemaphysalis longicornis</name>
    <name type="common">Bush tick</name>
    <dbReference type="NCBI Taxonomy" id="44386"/>
    <lineage>
        <taxon>Eukaryota</taxon>
        <taxon>Metazoa</taxon>
        <taxon>Ecdysozoa</taxon>
        <taxon>Arthropoda</taxon>
        <taxon>Chelicerata</taxon>
        <taxon>Arachnida</taxon>
        <taxon>Acari</taxon>
        <taxon>Parasitiformes</taxon>
        <taxon>Ixodida</taxon>
        <taxon>Ixodoidea</taxon>
        <taxon>Ixodidae</taxon>
        <taxon>Haemaphysalinae</taxon>
        <taxon>Haemaphysalis</taxon>
    </lineage>
</organism>
<gene>
    <name evidence="1" type="ORF">HPB48_010083</name>
</gene>
<name>A0A9J6GD75_HAELO</name>
<reference evidence="1 2" key="1">
    <citation type="journal article" date="2020" name="Cell">
        <title>Large-Scale Comparative Analyses of Tick Genomes Elucidate Their Genetic Diversity and Vector Capacities.</title>
        <authorList>
            <consortium name="Tick Genome and Microbiome Consortium (TIGMIC)"/>
            <person name="Jia N."/>
            <person name="Wang J."/>
            <person name="Shi W."/>
            <person name="Du L."/>
            <person name="Sun Y."/>
            <person name="Zhan W."/>
            <person name="Jiang J.F."/>
            <person name="Wang Q."/>
            <person name="Zhang B."/>
            <person name="Ji P."/>
            <person name="Bell-Sakyi L."/>
            <person name="Cui X.M."/>
            <person name="Yuan T.T."/>
            <person name="Jiang B.G."/>
            <person name="Yang W.F."/>
            <person name="Lam T.T."/>
            <person name="Chang Q.C."/>
            <person name="Ding S.J."/>
            <person name="Wang X.J."/>
            <person name="Zhu J.G."/>
            <person name="Ruan X.D."/>
            <person name="Zhao L."/>
            <person name="Wei J.T."/>
            <person name="Ye R.Z."/>
            <person name="Que T.C."/>
            <person name="Du C.H."/>
            <person name="Zhou Y.H."/>
            <person name="Cheng J.X."/>
            <person name="Dai P.F."/>
            <person name="Guo W.B."/>
            <person name="Han X.H."/>
            <person name="Huang E.J."/>
            <person name="Li L.F."/>
            <person name="Wei W."/>
            <person name="Gao Y.C."/>
            <person name="Liu J.Z."/>
            <person name="Shao H.Z."/>
            <person name="Wang X."/>
            <person name="Wang C.C."/>
            <person name="Yang T.C."/>
            <person name="Huo Q.B."/>
            <person name="Li W."/>
            <person name="Chen H.Y."/>
            <person name="Chen S.E."/>
            <person name="Zhou L.G."/>
            <person name="Ni X.B."/>
            <person name="Tian J.H."/>
            <person name="Sheng Y."/>
            <person name="Liu T."/>
            <person name="Pan Y.S."/>
            <person name="Xia L.Y."/>
            <person name="Li J."/>
            <person name="Zhao F."/>
            <person name="Cao W.C."/>
        </authorList>
    </citation>
    <scope>NUCLEOTIDE SEQUENCE [LARGE SCALE GENOMIC DNA]</scope>
    <source>
        <strain evidence="1">HaeL-2018</strain>
    </source>
</reference>
<evidence type="ECO:0000313" key="2">
    <source>
        <dbReference type="Proteomes" id="UP000821853"/>
    </source>
</evidence>